<protein>
    <recommendedName>
        <fullName evidence="3">MYND-type domain-containing protein</fullName>
    </recommendedName>
</protein>
<accession>A0A0C9YWA9</accession>
<dbReference type="STRING" id="765257.A0A0C9YWA9"/>
<dbReference type="AlphaFoldDB" id="A0A0C9YWA9"/>
<dbReference type="Proteomes" id="UP000054018">
    <property type="component" value="Unassembled WGS sequence"/>
</dbReference>
<dbReference type="EMBL" id="KN833756">
    <property type="protein sequence ID" value="KIK21031.1"/>
    <property type="molecule type" value="Genomic_DNA"/>
</dbReference>
<proteinExistence type="predicted"/>
<evidence type="ECO:0000313" key="2">
    <source>
        <dbReference type="Proteomes" id="UP000054018"/>
    </source>
</evidence>
<dbReference type="HOGENOM" id="CLU_007949_0_0_1"/>
<dbReference type="Pfam" id="PF14441">
    <property type="entry name" value="OTT_1508_deam"/>
    <property type="match status" value="1"/>
</dbReference>
<dbReference type="OrthoDB" id="4851849at2759"/>
<sequence>MPDSTFRWEDAEMFASLANLLSLRKEACFGPTEREDEDTEDDMDSAHARAGGDLKRRFLDSFAKVMSRSKGGKYVASVALRESRDVDLREPDGVKVTLLVARNEAFRDDDCNFCNKVERLLAALGASARKHMKSVSCHSRMAFYSISVAFEELTETFADPVAEKALWEAMLHYNEPRLKQYAVALKRSVLAFAGCGYLDRIPPYHLAQPASNRLGVAAFCDSDAIGSYCWATHAAYMRFAQAHIRQFLDILSSGDKGEQSHLLAEKAYSIRRMKSVWIFIKASCDDSDLILKLLSDIQFMGRLRSGYHTLVAAAETIPGFVNLSIKLVNKPPRHQFLQILPPLDSLFRCLGLPLNSTTVREYVGDTTIAAAREDFGKLQEDSMIRIRCHAEIQLVFYIAQGTHPKTMTKEFYPYIGCSKLCCFLCFTFLRFFGQRSPFFKVRGCHGRVFPRWSLPETSGLHLNMCMELLLALRETSHYMSCEVTRAVATCLLTTAESSAGMTDDYSAPSPYIHDHHMKLAIQSKFHALRTAMAANWSNKAHGALANSEAEDKIEFTQYSCSPSSSGKCAHCGRKTSRKCSKCTGPWLCNKACEDTYDFYDHNFRCAIRRPLDSADYLERACWKNEIPDDIDTLEKFGFTKFPSAFDQRNLLDVFIGLTQMGIGNRELRKWQQDGMLVPNIMSAYEGKPKYSRRAYYKSFREKLYILNRIDTEAYTPDVLAIARHHLDAGDQFKDLHELVPDAKQKSFLLYAILVNGWHPDPSHPERSSQDLYYTFGFCLCCDVHAERELAGLYRTLISKCSFQEFWLAYQSHRLVSLMDAKGLGKARQNIRHLKSFLKTRPNDWCPTVWHLRLFTQSQATLPGRHVVIDYGFLNCETVEEQLALKEIYKRLLEIPRVDPMELHAACINGQLYSFTRKYLPDLQRRFRKLMKNLYPTDRNAEGAGKWRWASPVHCQSGW</sequence>
<evidence type="ECO:0000313" key="1">
    <source>
        <dbReference type="EMBL" id="KIK21031.1"/>
    </source>
</evidence>
<reference evidence="2" key="2">
    <citation type="submission" date="2015-01" db="EMBL/GenBank/DDBJ databases">
        <title>Evolutionary Origins and Diversification of the Mycorrhizal Mutualists.</title>
        <authorList>
            <consortium name="DOE Joint Genome Institute"/>
            <consortium name="Mycorrhizal Genomics Consortium"/>
            <person name="Kohler A."/>
            <person name="Kuo A."/>
            <person name="Nagy L.G."/>
            <person name="Floudas D."/>
            <person name="Copeland A."/>
            <person name="Barry K.W."/>
            <person name="Cichocki N."/>
            <person name="Veneault-Fourrey C."/>
            <person name="LaButti K."/>
            <person name="Lindquist E.A."/>
            <person name="Lipzen A."/>
            <person name="Lundell T."/>
            <person name="Morin E."/>
            <person name="Murat C."/>
            <person name="Riley R."/>
            <person name="Ohm R."/>
            <person name="Sun H."/>
            <person name="Tunlid A."/>
            <person name="Henrissat B."/>
            <person name="Grigoriev I.V."/>
            <person name="Hibbett D.S."/>
            <person name="Martin F."/>
        </authorList>
    </citation>
    <scope>NUCLEOTIDE SEQUENCE [LARGE SCALE GENOMIC DNA]</scope>
    <source>
        <strain evidence="2">441</strain>
    </source>
</reference>
<name>A0A0C9YWA9_9AGAM</name>
<evidence type="ECO:0008006" key="3">
    <source>
        <dbReference type="Google" id="ProtNLM"/>
    </source>
</evidence>
<keyword evidence="2" id="KW-1185">Reference proteome</keyword>
<gene>
    <name evidence="1" type="ORF">PISMIDRAFT_12545</name>
</gene>
<organism evidence="1 2">
    <name type="scientific">Pisolithus microcarpus 441</name>
    <dbReference type="NCBI Taxonomy" id="765257"/>
    <lineage>
        <taxon>Eukaryota</taxon>
        <taxon>Fungi</taxon>
        <taxon>Dikarya</taxon>
        <taxon>Basidiomycota</taxon>
        <taxon>Agaricomycotina</taxon>
        <taxon>Agaricomycetes</taxon>
        <taxon>Agaricomycetidae</taxon>
        <taxon>Boletales</taxon>
        <taxon>Sclerodermatineae</taxon>
        <taxon>Pisolithaceae</taxon>
        <taxon>Pisolithus</taxon>
    </lineage>
</organism>
<reference evidence="1 2" key="1">
    <citation type="submission" date="2014-04" db="EMBL/GenBank/DDBJ databases">
        <authorList>
            <consortium name="DOE Joint Genome Institute"/>
            <person name="Kuo A."/>
            <person name="Kohler A."/>
            <person name="Costa M.D."/>
            <person name="Nagy L.G."/>
            <person name="Floudas D."/>
            <person name="Copeland A."/>
            <person name="Barry K.W."/>
            <person name="Cichocki N."/>
            <person name="Veneault-Fourrey C."/>
            <person name="LaButti K."/>
            <person name="Lindquist E.A."/>
            <person name="Lipzen A."/>
            <person name="Lundell T."/>
            <person name="Morin E."/>
            <person name="Murat C."/>
            <person name="Sun H."/>
            <person name="Tunlid A."/>
            <person name="Henrissat B."/>
            <person name="Grigoriev I.V."/>
            <person name="Hibbett D.S."/>
            <person name="Martin F."/>
            <person name="Nordberg H.P."/>
            <person name="Cantor M.N."/>
            <person name="Hua S.X."/>
        </authorList>
    </citation>
    <scope>NUCLEOTIDE SEQUENCE [LARGE SCALE GENOMIC DNA]</scope>
    <source>
        <strain evidence="1 2">441</strain>
    </source>
</reference>
<dbReference type="InterPro" id="IPR027796">
    <property type="entry name" value="OTT_1508_deam-like"/>
</dbReference>